<evidence type="ECO:0000256" key="1">
    <source>
        <dbReference type="SAM" id="MobiDB-lite"/>
    </source>
</evidence>
<comment type="caution">
    <text evidence="2">The sequence shown here is derived from an EMBL/GenBank/DDBJ whole genome shotgun (WGS) entry which is preliminary data.</text>
</comment>
<feature type="region of interest" description="Disordered" evidence="1">
    <location>
        <begin position="73"/>
        <end position="109"/>
    </location>
</feature>
<dbReference type="RefSeq" id="WP_175269792.1">
    <property type="nucleotide sequence ID" value="NZ_JABFCR010000032.1"/>
</dbReference>
<dbReference type="EMBL" id="JABFCR010000032">
    <property type="protein sequence ID" value="NNU34108.1"/>
    <property type="molecule type" value="Genomic_DNA"/>
</dbReference>
<sequence>MTKDFEASYFIRADGSLTARYSYRVLNTTTLNYIDQLSPQYVNGLGLIYQTDFNNFGEFIRNIFTRRRRTNVGVAPLPTPTTTPLSGGTPAATPVTPPQPIKKNEDDDN</sequence>
<evidence type="ECO:0000313" key="3">
    <source>
        <dbReference type="Proteomes" id="UP000566071"/>
    </source>
</evidence>
<keyword evidence="3" id="KW-1185">Reference proteome</keyword>
<feature type="compositionally biased region" description="Low complexity" evidence="1">
    <location>
        <begin position="80"/>
        <end position="94"/>
    </location>
</feature>
<name>A0ABX1W1Q1_9SPHI</name>
<reference evidence="2 3" key="1">
    <citation type="submission" date="2020-05" db="EMBL/GenBank/DDBJ databases">
        <authorList>
            <person name="Khan S.A."/>
            <person name="Jeon C.O."/>
            <person name="Chun B.H."/>
        </authorList>
    </citation>
    <scope>NUCLEOTIDE SEQUENCE [LARGE SCALE GENOMIC DNA]</scope>
    <source>
        <strain evidence="2 3">S1162</strain>
    </source>
</reference>
<organism evidence="2 3">
    <name type="scientific">Mucilaginibacter humi</name>
    <dbReference type="NCBI Taxonomy" id="2732510"/>
    <lineage>
        <taxon>Bacteria</taxon>
        <taxon>Pseudomonadati</taxon>
        <taxon>Bacteroidota</taxon>
        <taxon>Sphingobacteriia</taxon>
        <taxon>Sphingobacteriales</taxon>
        <taxon>Sphingobacteriaceae</taxon>
        <taxon>Mucilaginibacter</taxon>
    </lineage>
</organism>
<accession>A0ABX1W1Q1</accession>
<dbReference type="Proteomes" id="UP000566071">
    <property type="component" value="Unassembled WGS sequence"/>
</dbReference>
<gene>
    <name evidence="2" type="ORF">HK413_08050</name>
</gene>
<evidence type="ECO:0000313" key="2">
    <source>
        <dbReference type="EMBL" id="NNU34108.1"/>
    </source>
</evidence>
<protein>
    <submittedName>
        <fullName evidence="2">Uncharacterized protein</fullName>
    </submittedName>
</protein>
<proteinExistence type="predicted"/>